<proteinExistence type="predicted"/>
<accession>A0A4Y2K0V4</accession>
<evidence type="ECO:0000313" key="1">
    <source>
        <dbReference type="EMBL" id="GBM95777.1"/>
    </source>
</evidence>
<comment type="caution">
    <text evidence="1">The sequence shown here is derived from an EMBL/GenBank/DDBJ whole genome shotgun (WGS) entry which is preliminary data.</text>
</comment>
<dbReference type="Proteomes" id="UP000499080">
    <property type="component" value="Unassembled WGS sequence"/>
</dbReference>
<keyword evidence="2" id="KW-1185">Reference proteome</keyword>
<gene>
    <name evidence="1" type="ORF">AVEN_134860_1</name>
</gene>
<evidence type="ECO:0000313" key="2">
    <source>
        <dbReference type="Proteomes" id="UP000499080"/>
    </source>
</evidence>
<protein>
    <submittedName>
        <fullName evidence="1">Uncharacterized protein</fullName>
    </submittedName>
</protein>
<reference evidence="1 2" key="1">
    <citation type="journal article" date="2019" name="Sci. Rep.">
        <title>Orb-weaving spider Araneus ventricosus genome elucidates the spidroin gene catalogue.</title>
        <authorList>
            <person name="Kono N."/>
            <person name="Nakamura H."/>
            <person name="Ohtoshi R."/>
            <person name="Moran D.A.P."/>
            <person name="Shinohara A."/>
            <person name="Yoshida Y."/>
            <person name="Fujiwara M."/>
            <person name="Mori M."/>
            <person name="Tomita M."/>
            <person name="Arakawa K."/>
        </authorList>
    </citation>
    <scope>NUCLEOTIDE SEQUENCE [LARGE SCALE GENOMIC DNA]</scope>
</reference>
<dbReference type="EMBL" id="BGPR01004089">
    <property type="protein sequence ID" value="GBM95777.1"/>
    <property type="molecule type" value="Genomic_DNA"/>
</dbReference>
<sequence>MGCGEKDLKWPMSLNGLKVTMLSKWRWLPGNNKDFIETMLIHVPPDKKYGGFRSWESGGQATGPNTTINYSHVYCSMPHTIVPVSIRCYHANKSLPFTH</sequence>
<organism evidence="1 2">
    <name type="scientific">Araneus ventricosus</name>
    <name type="common">Orbweaver spider</name>
    <name type="synonym">Epeira ventricosa</name>
    <dbReference type="NCBI Taxonomy" id="182803"/>
    <lineage>
        <taxon>Eukaryota</taxon>
        <taxon>Metazoa</taxon>
        <taxon>Ecdysozoa</taxon>
        <taxon>Arthropoda</taxon>
        <taxon>Chelicerata</taxon>
        <taxon>Arachnida</taxon>
        <taxon>Araneae</taxon>
        <taxon>Araneomorphae</taxon>
        <taxon>Entelegynae</taxon>
        <taxon>Araneoidea</taxon>
        <taxon>Araneidae</taxon>
        <taxon>Araneus</taxon>
    </lineage>
</organism>
<name>A0A4Y2K0V4_ARAVE</name>
<dbReference type="AlphaFoldDB" id="A0A4Y2K0V4"/>